<dbReference type="InterPro" id="IPR020843">
    <property type="entry name" value="ER"/>
</dbReference>
<reference evidence="7 8" key="1">
    <citation type="submission" date="2015-08" db="EMBL/GenBank/DDBJ databases">
        <title>Complete genome sequence of Sulfurifustis variabilis.</title>
        <authorList>
            <person name="Miura A."/>
            <person name="Kojima H."/>
            <person name="Fukui M."/>
        </authorList>
    </citation>
    <scope>NUCLEOTIDE SEQUENCE [LARGE SCALE GENOMIC DNA]</scope>
    <source>
        <strain evidence="8">skN76</strain>
    </source>
</reference>
<feature type="domain" description="Enoyl reductase (ER)" evidence="6">
    <location>
        <begin position="59"/>
        <end position="363"/>
    </location>
</feature>
<organism evidence="7 8">
    <name type="scientific">Sulfurifustis variabilis</name>
    <dbReference type="NCBI Taxonomy" id="1675686"/>
    <lineage>
        <taxon>Bacteria</taxon>
        <taxon>Pseudomonadati</taxon>
        <taxon>Pseudomonadota</taxon>
        <taxon>Gammaproteobacteria</taxon>
        <taxon>Acidiferrobacterales</taxon>
        <taxon>Acidiferrobacteraceae</taxon>
        <taxon>Sulfurifustis</taxon>
    </lineage>
</organism>
<dbReference type="PANTHER" id="PTHR43350">
    <property type="entry name" value="NAD-DEPENDENT ALCOHOL DEHYDROGENASE"/>
    <property type="match status" value="1"/>
</dbReference>
<dbReference type="GO" id="GO:0000166">
    <property type="term" value="F:nucleotide binding"/>
    <property type="evidence" value="ECO:0007669"/>
    <property type="project" value="InterPro"/>
</dbReference>
<dbReference type="Proteomes" id="UP000218899">
    <property type="component" value="Chromosome"/>
</dbReference>
<dbReference type="Gene3D" id="3.40.50.720">
    <property type="entry name" value="NAD(P)-binding Rossmann-like Domain"/>
    <property type="match status" value="2"/>
</dbReference>
<dbReference type="InterPro" id="IPR036291">
    <property type="entry name" value="NAD(P)-bd_dom_sf"/>
</dbReference>
<dbReference type="SUPFAM" id="SSF51735">
    <property type="entry name" value="NAD(P)-binding Rossmann-fold domains"/>
    <property type="match status" value="2"/>
</dbReference>
<dbReference type="Gene3D" id="3.30.360.10">
    <property type="entry name" value="Dihydrodipicolinate Reductase, domain 2"/>
    <property type="match status" value="1"/>
</dbReference>
<dbReference type="Pfam" id="PF01408">
    <property type="entry name" value="GFO_IDH_MocA"/>
    <property type="match status" value="1"/>
</dbReference>
<sequence length="733" mass="79718">MRQITQNYRTGTVQIEEVVWPALKQGGVLVRTRYSAVSIGTEGMKVREGRLSYLGKARARPDQLRKVIDTARQQGVVATFRKVMNKLDSLTPLGYSLAGEIVAVGRGAEEFTVGQRVACAGAGYANHAEVNFVPRNLVVPVPENVSLRDAAFATVGAIALQGFRQARLQLGETACVIGLGLLGQLLVQILRAGGVRVLGVDLLEARCRLAERLGAASAMTSEDPRLESAIDRLTGGHGVDGVFIVAGGSDNSATELAVRVARDRGRVVDIGKTTLDLPWNDYYLKELDVRFSRSYGPGRYDPVYEEQGIDYPIGYVRWTERRNLSAFLDLVRDGAVQVEPIISAEYAFDDAERLYQDIASGTRDFLGVALRYGEEEPARLRVRTGRAARAPEKRPGRVRIGVIGAGNYASSMLLPHLAGRDDVTLARVAVTTSLSGQNARRKFGFESVTTDHGEIIGADDIDAVLIATRHSSHARLVAESLRAGKATYVEKPLALGLSELASVVAAARESGNERLMVGFNRRFAPMIGELTRRFGGSKGPTVGHYRVHAGQLEQGSWYLDPSQGSRFVGEAGHFLDLLSCLIDARPVAVTAAALRPPETTPDDLENLAVVVRYENGSIGNLLYLTQGGAKLPKEYLELFGGGVTMQMHNFESLLYYDRSTRRRLSMRMDKGQRHALEAFVLAVRAGTPMPIPYESLLDTTLATLAAGESLRTGREIPLAGLREEWIAGTEKGE</sequence>
<dbReference type="RefSeq" id="WP_096460651.1">
    <property type="nucleotide sequence ID" value="NZ_AP014936.1"/>
</dbReference>
<dbReference type="InterPro" id="IPR000683">
    <property type="entry name" value="Gfo/Idh/MocA-like_OxRdtase_N"/>
</dbReference>
<dbReference type="Pfam" id="PF00107">
    <property type="entry name" value="ADH_zinc_N"/>
    <property type="match status" value="1"/>
</dbReference>
<dbReference type="SUPFAM" id="SSF55347">
    <property type="entry name" value="Glyceraldehyde-3-phosphate dehydrogenase-like, C-terminal domain"/>
    <property type="match status" value="1"/>
</dbReference>
<keyword evidence="4" id="KW-0862">Zinc</keyword>
<keyword evidence="8" id="KW-1185">Reference proteome</keyword>
<dbReference type="Gene3D" id="3.90.180.10">
    <property type="entry name" value="Medium-chain alcohol dehydrogenases, catalytic domain"/>
    <property type="match status" value="1"/>
</dbReference>
<dbReference type="GO" id="GO:0016491">
    <property type="term" value="F:oxidoreductase activity"/>
    <property type="evidence" value="ECO:0007669"/>
    <property type="project" value="UniProtKB-KW"/>
</dbReference>
<keyword evidence="5" id="KW-0560">Oxidoreductase</keyword>
<evidence type="ECO:0000313" key="8">
    <source>
        <dbReference type="Proteomes" id="UP000218899"/>
    </source>
</evidence>
<name>A0A1B4V3H4_9GAMM</name>
<evidence type="ECO:0000256" key="1">
    <source>
        <dbReference type="ARBA" id="ARBA00001947"/>
    </source>
</evidence>
<dbReference type="KEGG" id="sva:SVA_1546"/>
<protein>
    <submittedName>
        <fullName evidence="7">Oxidoreductase</fullName>
    </submittedName>
</protein>
<dbReference type="InterPro" id="IPR013149">
    <property type="entry name" value="ADH-like_C"/>
</dbReference>
<dbReference type="AlphaFoldDB" id="A0A1B4V3H4"/>
<comment type="cofactor">
    <cofactor evidence="1">
        <name>Zn(2+)</name>
        <dbReference type="ChEBI" id="CHEBI:29105"/>
    </cofactor>
</comment>
<dbReference type="PANTHER" id="PTHR43350:SF19">
    <property type="entry name" value="D-GULOSIDE 3-DEHYDROGENASE"/>
    <property type="match status" value="1"/>
</dbReference>
<dbReference type="CDD" id="cd08255">
    <property type="entry name" value="2-desacetyl-2-hydroxyethyl_bacteriochlorophyllide_like"/>
    <property type="match status" value="1"/>
</dbReference>
<dbReference type="SUPFAM" id="SSF50129">
    <property type="entry name" value="GroES-like"/>
    <property type="match status" value="1"/>
</dbReference>
<dbReference type="SMART" id="SM00829">
    <property type="entry name" value="PKS_ER"/>
    <property type="match status" value="1"/>
</dbReference>
<gene>
    <name evidence="7" type="ORF">SVA_1546</name>
</gene>
<dbReference type="OrthoDB" id="9781031at2"/>
<evidence type="ECO:0000256" key="5">
    <source>
        <dbReference type="ARBA" id="ARBA00023002"/>
    </source>
</evidence>
<keyword evidence="3" id="KW-0479">Metal-binding</keyword>
<evidence type="ECO:0000256" key="3">
    <source>
        <dbReference type="ARBA" id="ARBA00022723"/>
    </source>
</evidence>
<evidence type="ECO:0000256" key="2">
    <source>
        <dbReference type="ARBA" id="ARBA00008072"/>
    </source>
</evidence>
<proteinExistence type="inferred from homology"/>
<evidence type="ECO:0000259" key="6">
    <source>
        <dbReference type="SMART" id="SM00829"/>
    </source>
</evidence>
<evidence type="ECO:0000313" key="7">
    <source>
        <dbReference type="EMBL" id="BAU48108.1"/>
    </source>
</evidence>
<dbReference type="GO" id="GO:0046872">
    <property type="term" value="F:metal ion binding"/>
    <property type="evidence" value="ECO:0007669"/>
    <property type="project" value="UniProtKB-KW"/>
</dbReference>
<dbReference type="EMBL" id="AP014936">
    <property type="protein sequence ID" value="BAU48108.1"/>
    <property type="molecule type" value="Genomic_DNA"/>
</dbReference>
<evidence type="ECO:0000256" key="4">
    <source>
        <dbReference type="ARBA" id="ARBA00022833"/>
    </source>
</evidence>
<dbReference type="InterPro" id="IPR011032">
    <property type="entry name" value="GroES-like_sf"/>
</dbReference>
<comment type="similarity">
    <text evidence="2">Belongs to the zinc-containing alcohol dehydrogenase family.</text>
</comment>
<accession>A0A1B4V3H4</accession>